<accession>A0AAN8EHL2</accession>
<evidence type="ECO:0000256" key="3">
    <source>
        <dbReference type="SAM" id="MobiDB-lite"/>
    </source>
</evidence>
<protein>
    <submittedName>
        <fullName evidence="4">Uncharacterized protein</fullName>
    </submittedName>
</protein>
<name>A0AAN8EHL2_9EURO</name>
<dbReference type="Proteomes" id="UP001316803">
    <property type="component" value="Unassembled WGS sequence"/>
</dbReference>
<evidence type="ECO:0000313" key="5">
    <source>
        <dbReference type="Proteomes" id="UP001316803"/>
    </source>
</evidence>
<proteinExistence type="predicted"/>
<feature type="region of interest" description="Disordered" evidence="3">
    <location>
        <begin position="241"/>
        <end position="267"/>
    </location>
</feature>
<dbReference type="EMBL" id="JAKLMC020000006">
    <property type="protein sequence ID" value="KAK5955728.1"/>
    <property type="molecule type" value="Genomic_DNA"/>
</dbReference>
<keyword evidence="1" id="KW-0732">Signal</keyword>
<evidence type="ECO:0000256" key="2">
    <source>
        <dbReference type="ARBA" id="ARBA00022801"/>
    </source>
</evidence>
<comment type="caution">
    <text evidence="4">The sequence shown here is derived from an EMBL/GenBank/DDBJ whole genome shotgun (WGS) entry which is preliminary data.</text>
</comment>
<reference evidence="4 5" key="1">
    <citation type="submission" date="2022-12" db="EMBL/GenBank/DDBJ databases">
        <title>Genomic features and morphological characterization of a novel Knufia sp. strain isolated from spacecraft assembly facility.</title>
        <authorList>
            <person name="Teixeira M."/>
            <person name="Chander A.M."/>
            <person name="Stajich J.E."/>
            <person name="Venkateswaran K."/>
        </authorList>
    </citation>
    <scope>NUCLEOTIDE SEQUENCE [LARGE SCALE GENOMIC DNA]</scope>
    <source>
        <strain evidence="4 5">FJI-L2-BK-P2</strain>
    </source>
</reference>
<dbReference type="AlphaFoldDB" id="A0AAN8EHL2"/>
<keyword evidence="5" id="KW-1185">Reference proteome</keyword>
<organism evidence="4 5">
    <name type="scientific">Knufia fluminis</name>
    <dbReference type="NCBI Taxonomy" id="191047"/>
    <lineage>
        <taxon>Eukaryota</taxon>
        <taxon>Fungi</taxon>
        <taxon>Dikarya</taxon>
        <taxon>Ascomycota</taxon>
        <taxon>Pezizomycotina</taxon>
        <taxon>Eurotiomycetes</taxon>
        <taxon>Chaetothyriomycetidae</taxon>
        <taxon>Chaetothyriales</taxon>
        <taxon>Trichomeriaceae</taxon>
        <taxon>Knufia</taxon>
    </lineage>
</organism>
<dbReference type="Gene3D" id="3.40.50.1820">
    <property type="entry name" value="alpha/beta hydrolase"/>
    <property type="match status" value="1"/>
</dbReference>
<dbReference type="PANTHER" id="PTHR43037">
    <property type="entry name" value="UNNAMED PRODUCT-RELATED"/>
    <property type="match status" value="1"/>
</dbReference>
<evidence type="ECO:0000256" key="1">
    <source>
        <dbReference type="ARBA" id="ARBA00022729"/>
    </source>
</evidence>
<dbReference type="InterPro" id="IPR029058">
    <property type="entry name" value="AB_hydrolase_fold"/>
</dbReference>
<dbReference type="PANTHER" id="PTHR43037:SF5">
    <property type="entry name" value="FERULOYL ESTERASE"/>
    <property type="match status" value="1"/>
</dbReference>
<dbReference type="InterPro" id="IPR050955">
    <property type="entry name" value="Plant_Biomass_Hydrol_Est"/>
</dbReference>
<dbReference type="GO" id="GO:0016787">
    <property type="term" value="F:hydrolase activity"/>
    <property type="evidence" value="ECO:0007669"/>
    <property type="project" value="UniProtKB-KW"/>
</dbReference>
<gene>
    <name evidence="4" type="ORF">OHC33_003369</name>
</gene>
<sequence length="324" mass="35999">MPKLVPATTFGRGLRPRLSLTNRIYRTALQADPRISYEAYIPDAHYPPDDNTQKLPLLVAIHGTGRDTEKYLNIWKDFADTNKCAVSTPLFLALLQGPLDFDGYHFLGRAPPWSGEPAETWLNASVEVETMAETSGDPATDLRYDLLLLKMLDEVSIRWPAIDTSKVFLTGFSGGGQFGHRFFYLHPERLAALSVGAPGSITAFNYEQNWPTGLKNIEDIFNQTVDVSELKKIPILGSVGSNDTGPGTPRLRSNVPGSNFGTEEETNETRVDGLVRLMKGWQEAGLDASYTVVEGPGHEMIEVNPVVAVFMEKHIRKYWKDQEG</sequence>
<evidence type="ECO:0000313" key="4">
    <source>
        <dbReference type="EMBL" id="KAK5955728.1"/>
    </source>
</evidence>
<keyword evidence="2" id="KW-0378">Hydrolase</keyword>
<dbReference type="SUPFAM" id="SSF53474">
    <property type="entry name" value="alpha/beta-Hydrolases"/>
    <property type="match status" value="1"/>
</dbReference>